<name>A0A0W0TVZ8_9GAMM</name>
<dbReference type="PATRIC" id="fig|453.4.peg.1489"/>
<dbReference type="OrthoDB" id="5651496at2"/>
<dbReference type="RefSeq" id="WP_058445194.1">
    <property type="nucleotide sequence ID" value="NZ_CAAAHT010000052.1"/>
</dbReference>
<evidence type="ECO:0000313" key="2">
    <source>
        <dbReference type="EMBL" id="SPX59308.1"/>
    </source>
</evidence>
<dbReference type="EMBL" id="LNYB01000049">
    <property type="protein sequence ID" value="KTC99805.1"/>
    <property type="molecule type" value="Genomic_DNA"/>
</dbReference>
<gene>
    <name evidence="1" type="ORF">Lfee_1366</name>
    <name evidence="2" type="ORF">NCTC12022_00129</name>
</gene>
<evidence type="ECO:0000313" key="4">
    <source>
        <dbReference type="Proteomes" id="UP000251942"/>
    </source>
</evidence>
<dbReference type="EMBL" id="UASS01000001">
    <property type="protein sequence ID" value="SPX59308.1"/>
    <property type="molecule type" value="Genomic_DNA"/>
</dbReference>
<sequence length="336" mass="38042">MNIEIIAHLANEALVTIKFKSYSAYSHGWYDSTLGGQGGSKMVLKAMTALDGGDIEPILEIVKKIDEKVMRLEKNDYAFYEEVYQYQLYDVMRPGPVHDHSHKPADLIESHQKNLARLKAVSALLKIELNIPTLQTQEEQSTKNKNDIVALLMEAIYQVSIPALAKAWQAKDLTRIRDLISFEQIKYSIKALHDGNLDPVLDLIRLIAQTISKHLENVPIFLKALEEYREEYNPEFYITNLSPDEVARIHHENLARLKEIHALLQSAALDPALQFLAVVGDNQADKSKPNPAHLFFKGGANHDLLKMVMQYAGFFKIKIIEEARIGSPETNKSLQS</sequence>
<reference evidence="2 4" key="2">
    <citation type="submission" date="2018-06" db="EMBL/GenBank/DDBJ databases">
        <authorList>
            <consortium name="Pathogen Informatics"/>
            <person name="Doyle S."/>
        </authorList>
    </citation>
    <scope>NUCLEOTIDE SEQUENCE [LARGE SCALE GENOMIC DNA]</scope>
    <source>
        <strain evidence="2 4">NCTC12022</strain>
    </source>
</reference>
<protein>
    <submittedName>
        <fullName evidence="1">Uncharacterized protein</fullName>
    </submittedName>
</protein>
<organism evidence="1 3">
    <name type="scientific">Legionella feeleii</name>
    <dbReference type="NCBI Taxonomy" id="453"/>
    <lineage>
        <taxon>Bacteria</taxon>
        <taxon>Pseudomonadati</taxon>
        <taxon>Pseudomonadota</taxon>
        <taxon>Gammaproteobacteria</taxon>
        <taxon>Legionellales</taxon>
        <taxon>Legionellaceae</taxon>
        <taxon>Legionella</taxon>
    </lineage>
</organism>
<accession>A0A0W0TVZ8</accession>
<keyword evidence="3" id="KW-1185">Reference proteome</keyword>
<evidence type="ECO:0000313" key="1">
    <source>
        <dbReference type="EMBL" id="KTC99805.1"/>
    </source>
</evidence>
<dbReference type="Proteomes" id="UP000251942">
    <property type="component" value="Unassembled WGS sequence"/>
</dbReference>
<dbReference type="Proteomes" id="UP000054698">
    <property type="component" value="Unassembled WGS sequence"/>
</dbReference>
<proteinExistence type="predicted"/>
<reference evidence="1 3" key="1">
    <citation type="submission" date="2015-11" db="EMBL/GenBank/DDBJ databases">
        <title>Genomic analysis of 38 Legionella species identifies large and diverse effector repertoires.</title>
        <authorList>
            <person name="Burstein D."/>
            <person name="Amaro F."/>
            <person name="Zusman T."/>
            <person name="Lifshitz Z."/>
            <person name="Cohen O."/>
            <person name="Gilbert J.A."/>
            <person name="Pupko T."/>
            <person name="Shuman H.A."/>
            <person name="Segal G."/>
        </authorList>
    </citation>
    <scope>NUCLEOTIDE SEQUENCE [LARGE SCALE GENOMIC DNA]</scope>
    <source>
        <strain evidence="1 3">WO-44C</strain>
    </source>
</reference>
<evidence type="ECO:0000313" key="3">
    <source>
        <dbReference type="Proteomes" id="UP000054698"/>
    </source>
</evidence>
<dbReference type="AlphaFoldDB" id="A0A0W0TVZ8"/>